<keyword evidence="5" id="KW-1185">Reference proteome</keyword>
<dbReference type="Proteomes" id="UP000199286">
    <property type="component" value="Unassembled WGS sequence"/>
</dbReference>
<dbReference type="EMBL" id="FNPF01000001">
    <property type="protein sequence ID" value="SDX84127.1"/>
    <property type="molecule type" value="Genomic_DNA"/>
</dbReference>
<evidence type="ECO:0000256" key="2">
    <source>
        <dbReference type="ARBA" id="ARBA00022679"/>
    </source>
</evidence>
<sequence length="285" mass="33212">MTDSASRLSRLVTSMDNGLPRQLTVRRQQSIYWPSVWMHAAQFDARGSFFVNGFPSSGTNWLCHLASRYFDLPIFEPWTRLTPTLRPHVFHLHRFVDTRAARARTLYITRDGRDAIVSRYFKLVNPNDSRPLKAFEAASGVVFNKTKAREQLPAFIEWYFTEKRFSAMNWADHVRRAEAMDLPRLLFEDLKQTPFETLAPLFERVSGQTVDRARLEMIIDELDFSRVKNTENAYHLRKSQVGEWRPLYSQAAREAFARHAQDGLELMGFETDRSWIRETEDAGTA</sequence>
<comment type="similarity">
    <text evidence="1">Belongs to the sulfotransferase 1 family.</text>
</comment>
<proteinExistence type="inferred from homology"/>
<feature type="domain" description="Sulfotransferase" evidence="3">
    <location>
        <begin position="96"/>
        <end position="264"/>
    </location>
</feature>
<organism evidence="4 5">
    <name type="scientific">Citreimonas salinaria</name>
    <dbReference type="NCBI Taxonomy" id="321339"/>
    <lineage>
        <taxon>Bacteria</taxon>
        <taxon>Pseudomonadati</taxon>
        <taxon>Pseudomonadota</taxon>
        <taxon>Alphaproteobacteria</taxon>
        <taxon>Rhodobacterales</taxon>
        <taxon>Roseobacteraceae</taxon>
        <taxon>Citreimonas</taxon>
    </lineage>
</organism>
<evidence type="ECO:0000313" key="5">
    <source>
        <dbReference type="Proteomes" id="UP000199286"/>
    </source>
</evidence>
<evidence type="ECO:0000313" key="4">
    <source>
        <dbReference type="EMBL" id="SDX84127.1"/>
    </source>
</evidence>
<dbReference type="InterPro" id="IPR027417">
    <property type="entry name" value="P-loop_NTPase"/>
</dbReference>
<dbReference type="STRING" id="321339.SAMN05444340_10188"/>
<dbReference type="Gene3D" id="3.40.50.300">
    <property type="entry name" value="P-loop containing nucleotide triphosphate hydrolases"/>
    <property type="match status" value="1"/>
</dbReference>
<dbReference type="PANTHER" id="PTHR11783">
    <property type="entry name" value="SULFOTRANSFERASE SULT"/>
    <property type="match status" value="1"/>
</dbReference>
<reference evidence="4 5" key="1">
    <citation type="submission" date="2016-10" db="EMBL/GenBank/DDBJ databases">
        <authorList>
            <person name="de Groot N.N."/>
        </authorList>
    </citation>
    <scope>NUCLEOTIDE SEQUENCE [LARGE SCALE GENOMIC DNA]</scope>
    <source>
        <strain evidence="4 5">DSM 26880</strain>
    </source>
</reference>
<keyword evidence="2 4" id="KW-0808">Transferase</keyword>
<dbReference type="RefSeq" id="WP_177177785.1">
    <property type="nucleotide sequence ID" value="NZ_FNPF01000001.1"/>
</dbReference>
<gene>
    <name evidence="4" type="ORF">SAMN05444340_10188</name>
</gene>
<dbReference type="AlphaFoldDB" id="A0A1H3EZY5"/>
<protein>
    <submittedName>
        <fullName evidence="4">Sulfotransferase domain-containing protein</fullName>
    </submittedName>
</protein>
<dbReference type="GO" id="GO:0008146">
    <property type="term" value="F:sulfotransferase activity"/>
    <property type="evidence" value="ECO:0007669"/>
    <property type="project" value="InterPro"/>
</dbReference>
<dbReference type="InterPro" id="IPR000863">
    <property type="entry name" value="Sulfotransferase_dom"/>
</dbReference>
<dbReference type="SUPFAM" id="SSF52540">
    <property type="entry name" value="P-loop containing nucleoside triphosphate hydrolases"/>
    <property type="match status" value="1"/>
</dbReference>
<accession>A0A1H3EZY5</accession>
<dbReference type="Pfam" id="PF00685">
    <property type="entry name" value="Sulfotransfer_1"/>
    <property type="match status" value="1"/>
</dbReference>
<name>A0A1H3EZY5_9RHOB</name>
<evidence type="ECO:0000256" key="1">
    <source>
        <dbReference type="ARBA" id="ARBA00005771"/>
    </source>
</evidence>
<evidence type="ECO:0000259" key="3">
    <source>
        <dbReference type="Pfam" id="PF00685"/>
    </source>
</evidence>